<protein>
    <recommendedName>
        <fullName evidence="4">Lipoprotein</fullName>
    </recommendedName>
</protein>
<sequence length="153" mass="17871">MKTTKFILIFIVTFFVFTSCKQKEITDLKNQISELSKKNIELKDSISQLELKNLYAFHILGGLETTELKVNQESTVDFFFAYKDYIHKYDLYRITGDGENDRELIKENNELSEFQYTYTPKDKNDNHIRLVAVFDLDSIGIEIPANLKLPISD</sequence>
<organism evidence="2 3">
    <name type="scientific">Rasiella rasia</name>
    <dbReference type="NCBI Taxonomy" id="2744027"/>
    <lineage>
        <taxon>Bacteria</taxon>
        <taxon>Pseudomonadati</taxon>
        <taxon>Bacteroidota</taxon>
        <taxon>Flavobacteriia</taxon>
        <taxon>Flavobacteriales</taxon>
        <taxon>Flavobacteriaceae</taxon>
        <taxon>Rasiella</taxon>
    </lineage>
</organism>
<evidence type="ECO:0000256" key="1">
    <source>
        <dbReference type="SAM" id="Coils"/>
    </source>
</evidence>
<dbReference type="KEGG" id="mgel:G5B37_03640"/>
<keyword evidence="3" id="KW-1185">Reference proteome</keyword>
<reference evidence="2 3" key="1">
    <citation type="submission" date="2020-02" db="EMBL/GenBank/DDBJ databases">
        <title>Complete genome sequence of Flavobacteriaceae bacterium.</title>
        <authorList>
            <person name="Kim S.-J."/>
            <person name="Kim Y.-S."/>
            <person name="Kim K.-H."/>
        </authorList>
    </citation>
    <scope>NUCLEOTIDE SEQUENCE [LARGE SCALE GENOMIC DNA]</scope>
    <source>
        <strain evidence="2 3">RR4-40</strain>
    </source>
</reference>
<gene>
    <name evidence="2" type="ORF">G5B37_03640</name>
</gene>
<dbReference type="RefSeq" id="WP_164678715.1">
    <property type="nucleotide sequence ID" value="NZ_CP049057.1"/>
</dbReference>
<evidence type="ECO:0000313" key="3">
    <source>
        <dbReference type="Proteomes" id="UP000505306"/>
    </source>
</evidence>
<keyword evidence="1" id="KW-0175">Coiled coil</keyword>
<accession>A0A6G6GJJ2</accession>
<name>A0A6G6GJJ2_9FLAO</name>
<dbReference type="Proteomes" id="UP000505306">
    <property type="component" value="Chromosome"/>
</dbReference>
<evidence type="ECO:0008006" key="4">
    <source>
        <dbReference type="Google" id="ProtNLM"/>
    </source>
</evidence>
<dbReference type="PROSITE" id="PS51257">
    <property type="entry name" value="PROKAR_LIPOPROTEIN"/>
    <property type="match status" value="1"/>
</dbReference>
<dbReference type="AlphaFoldDB" id="A0A6G6GJJ2"/>
<evidence type="ECO:0000313" key="2">
    <source>
        <dbReference type="EMBL" id="QIE58684.1"/>
    </source>
</evidence>
<feature type="coiled-coil region" evidence="1">
    <location>
        <begin position="18"/>
        <end position="52"/>
    </location>
</feature>
<proteinExistence type="predicted"/>
<dbReference type="EMBL" id="CP049057">
    <property type="protein sequence ID" value="QIE58684.1"/>
    <property type="molecule type" value="Genomic_DNA"/>
</dbReference>